<dbReference type="Proteomes" id="UP000621500">
    <property type="component" value="Unassembled WGS sequence"/>
</dbReference>
<protein>
    <submittedName>
        <fullName evidence="7">Ferredoxin reductase</fullName>
    </submittedName>
</protein>
<dbReference type="EMBL" id="BONX01000045">
    <property type="protein sequence ID" value="GIG99602.1"/>
    <property type="molecule type" value="Genomic_DNA"/>
</dbReference>
<feature type="domain" description="FAD/NAD(P)-binding" evidence="5">
    <location>
        <begin position="4"/>
        <end position="301"/>
    </location>
</feature>
<gene>
    <name evidence="7" type="ORF">Pma05_61750</name>
</gene>
<comment type="cofactor">
    <cofactor evidence="1">
        <name>FAD</name>
        <dbReference type="ChEBI" id="CHEBI:57692"/>
    </cofactor>
</comment>
<dbReference type="Pfam" id="PF07992">
    <property type="entry name" value="Pyr_redox_2"/>
    <property type="match status" value="1"/>
</dbReference>
<dbReference type="Gene3D" id="3.30.390.30">
    <property type="match status" value="1"/>
</dbReference>
<dbReference type="PRINTS" id="PR00411">
    <property type="entry name" value="PNDRDTASEI"/>
</dbReference>
<keyword evidence="3" id="KW-0274">FAD</keyword>
<dbReference type="InterPro" id="IPR050446">
    <property type="entry name" value="FAD-oxidoreductase/Apoptosis"/>
</dbReference>
<dbReference type="Pfam" id="PF14759">
    <property type="entry name" value="Reductase_C"/>
    <property type="match status" value="1"/>
</dbReference>
<dbReference type="PANTHER" id="PTHR43557:SF2">
    <property type="entry name" value="RIESKE DOMAIN-CONTAINING PROTEIN-RELATED"/>
    <property type="match status" value="1"/>
</dbReference>
<evidence type="ECO:0000256" key="3">
    <source>
        <dbReference type="ARBA" id="ARBA00022827"/>
    </source>
</evidence>
<keyword evidence="4" id="KW-0560">Oxidoreductase</keyword>
<evidence type="ECO:0000313" key="8">
    <source>
        <dbReference type="Proteomes" id="UP000621500"/>
    </source>
</evidence>
<evidence type="ECO:0000256" key="2">
    <source>
        <dbReference type="ARBA" id="ARBA00022630"/>
    </source>
</evidence>
<dbReference type="InterPro" id="IPR023753">
    <property type="entry name" value="FAD/NAD-binding_dom"/>
</dbReference>
<evidence type="ECO:0000256" key="1">
    <source>
        <dbReference type="ARBA" id="ARBA00001974"/>
    </source>
</evidence>
<dbReference type="PRINTS" id="PR00368">
    <property type="entry name" value="FADPNR"/>
</dbReference>
<sequence length="414" mass="43731">MTGSVVVVGAGLAGLRAAERLRAAGWAGPVTVIGSEPHPPYNRPPLTKTALRDGVDPEALAFRQRPSTADVEWRLGTTVRSADLSERTVTLDDGSNLPYDGLVIATGVSARRLGLAAPRSWRHTVRTVEDAKALREDLQDGSRVVIIGGGFIGCEVASTAVSLGCEVTVVEPLSVPLEGPAGPALGAEIQRRHESRGVRFRTGRTVVAMRREAAAEGRTTVELDDGGRLVADVVVEAVGSTANTGWLQGQGLDLTNGVLCDVDLHPLTAAGPLRDVVAIGDVARFPVPMFRGMPCRIEHWTMPTEMAGHAARSLIAGVTGESVAGPAFNPLPTFWSDQYGTRIQSFGIPALGRDDVRVLEGDLTSEAVLGYHRANTLVGVVLLGMAKQMITYRQALIDANPPAPATKLGREGTR</sequence>
<dbReference type="SUPFAM" id="SSF55424">
    <property type="entry name" value="FAD/NAD-linked reductases, dimerisation (C-terminal) domain"/>
    <property type="match status" value="1"/>
</dbReference>
<accession>A0ABQ4EY63</accession>
<evidence type="ECO:0000256" key="4">
    <source>
        <dbReference type="ARBA" id="ARBA00023002"/>
    </source>
</evidence>
<name>A0ABQ4EY63_9ACTN</name>
<dbReference type="InterPro" id="IPR028202">
    <property type="entry name" value="Reductase_C"/>
</dbReference>
<organism evidence="7 8">
    <name type="scientific">Plantactinospora mayteni</name>
    <dbReference type="NCBI Taxonomy" id="566021"/>
    <lineage>
        <taxon>Bacteria</taxon>
        <taxon>Bacillati</taxon>
        <taxon>Actinomycetota</taxon>
        <taxon>Actinomycetes</taxon>
        <taxon>Micromonosporales</taxon>
        <taxon>Micromonosporaceae</taxon>
        <taxon>Plantactinospora</taxon>
    </lineage>
</organism>
<dbReference type="SUPFAM" id="SSF51905">
    <property type="entry name" value="FAD/NAD(P)-binding domain"/>
    <property type="match status" value="2"/>
</dbReference>
<reference evidence="7 8" key="1">
    <citation type="submission" date="2021-01" db="EMBL/GenBank/DDBJ databases">
        <title>Whole genome shotgun sequence of Plantactinospora mayteni NBRC 109088.</title>
        <authorList>
            <person name="Komaki H."/>
            <person name="Tamura T."/>
        </authorList>
    </citation>
    <scope>NUCLEOTIDE SEQUENCE [LARGE SCALE GENOMIC DNA]</scope>
    <source>
        <strain evidence="7 8">NBRC 109088</strain>
    </source>
</reference>
<evidence type="ECO:0000259" key="6">
    <source>
        <dbReference type="Pfam" id="PF14759"/>
    </source>
</evidence>
<dbReference type="Gene3D" id="3.50.50.60">
    <property type="entry name" value="FAD/NAD(P)-binding domain"/>
    <property type="match status" value="2"/>
</dbReference>
<dbReference type="InterPro" id="IPR016156">
    <property type="entry name" value="FAD/NAD-linked_Rdtase_dimer_sf"/>
</dbReference>
<keyword evidence="8" id="KW-1185">Reference proteome</keyword>
<evidence type="ECO:0000259" key="5">
    <source>
        <dbReference type="Pfam" id="PF07992"/>
    </source>
</evidence>
<proteinExistence type="predicted"/>
<evidence type="ECO:0000313" key="7">
    <source>
        <dbReference type="EMBL" id="GIG99602.1"/>
    </source>
</evidence>
<feature type="domain" description="Reductase C-terminal" evidence="6">
    <location>
        <begin position="334"/>
        <end position="405"/>
    </location>
</feature>
<comment type="caution">
    <text evidence="7">The sequence shown here is derived from an EMBL/GenBank/DDBJ whole genome shotgun (WGS) entry which is preliminary data.</text>
</comment>
<keyword evidence="2" id="KW-0285">Flavoprotein</keyword>
<dbReference type="InterPro" id="IPR036188">
    <property type="entry name" value="FAD/NAD-bd_sf"/>
</dbReference>
<dbReference type="PANTHER" id="PTHR43557">
    <property type="entry name" value="APOPTOSIS-INDUCING FACTOR 1"/>
    <property type="match status" value="1"/>
</dbReference>